<evidence type="ECO:0000256" key="4">
    <source>
        <dbReference type="ARBA" id="ARBA00016402"/>
    </source>
</evidence>
<proteinExistence type="inferred from homology"/>
<protein>
    <recommendedName>
        <fullName evidence="4">Centromere protein U</fullName>
    </recommendedName>
    <alternativeName>
        <fullName evidence="9">MLF1-interacting protein</fullName>
    </alternativeName>
</protein>
<keyword evidence="13" id="KW-1185">Reference proteome</keyword>
<reference evidence="12" key="1">
    <citation type="submission" date="2023-01" db="EMBL/GenBank/DDBJ databases">
        <title>Genome assembly of the deep-sea coral Lophelia pertusa.</title>
        <authorList>
            <person name="Herrera S."/>
            <person name="Cordes E."/>
        </authorList>
    </citation>
    <scope>NUCLEOTIDE SEQUENCE</scope>
    <source>
        <strain evidence="12">USNM1676648</strain>
        <tissue evidence="12">Polyp</tissue>
    </source>
</reference>
<feature type="region of interest" description="Disordered" evidence="11">
    <location>
        <begin position="133"/>
        <end position="200"/>
    </location>
</feature>
<evidence type="ECO:0000256" key="3">
    <source>
        <dbReference type="ARBA" id="ARBA00010440"/>
    </source>
</evidence>
<evidence type="ECO:0000256" key="7">
    <source>
        <dbReference type="ARBA" id="ARBA00023242"/>
    </source>
</evidence>
<dbReference type="EMBL" id="MU825895">
    <property type="protein sequence ID" value="KAJ7383677.1"/>
    <property type="molecule type" value="Genomic_DNA"/>
</dbReference>
<comment type="similarity">
    <text evidence="3">Belongs to the CENP-U/AME1 family.</text>
</comment>
<dbReference type="Pfam" id="PF13097">
    <property type="entry name" value="CENP-U"/>
    <property type="match status" value="1"/>
</dbReference>
<evidence type="ECO:0000256" key="1">
    <source>
        <dbReference type="ARBA" id="ARBA00004123"/>
    </source>
</evidence>
<evidence type="ECO:0000256" key="6">
    <source>
        <dbReference type="ARBA" id="ARBA00023054"/>
    </source>
</evidence>
<evidence type="ECO:0000256" key="8">
    <source>
        <dbReference type="ARBA" id="ARBA00023328"/>
    </source>
</evidence>
<keyword evidence="5" id="KW-0158">Chromosome</keyword>
<organism evidence="12 13">
    <name type="scientific">Desmophyllum pertusum</name>
    <dbReference type="NCBI Taxonomy" id="174260"/>
    <lineage>
        <taxon>Eukaryota</taxon>
        <taxon>Metazoa</taxon>
        <taxon>Cnidaria</taxon>
        <taxon>Anthozoa</taxon>
        <taxon>Hexacorallia</taxon>
        <taxon>Scleractinia</taxon>
        <taxon>Caryophylliina</taxon>
        <taxon>Caryophylliidae</taxon>
        <taxon>Desmophyllum</taxon>
    </lineage>
</organism>
<feature type="compositionally biased region" description="Polar residues" evidence="11">
    <location>
        <begin position="54"/>
        <end position="65"/>
    </location>
</feature>
<evidence type="ECO:0000313" key="13">
    <source>
        <dbReference type="Proteomes" id="UP001163046"/>
    </source>
</evidence>
<keyword evidence="6 10" id="KW-0175">Coiled coil</keyword>
<dbReference type="AlphaFoldDB" id="A0A9W9ZL42"/>
<sequence>MAAEIDEDRRLSQNSVPSFRSFRQAGLDRRRPSKRQTTVRSFKIKTNWRDGSSHARTAASSQESPSDLPRIQELSPIPSTPDPLHADTSTESRSPAAASNITHRLGMLHDSSPHVTLSRDGLLINPEKLSLVTRSRTPDESPNSIVLESAVERSDRTPSPSSRKPLLEKTPLSGPGAFKTRAGRKRSRNDAESVDNEEMESEYRENNFVRLFNADQGRKKTMSEITDLDVILTAIEEEALEIRNDMESAMGKQAVKEFFIQIRKSFSETIDIYRENHMLKADLRKAKAKVNKLCKDLLSTQQKRSRITAKLAREKNKLQQNSERHKVLEDFSSFLVKLEDLQKECRKDVSSKSNTSKLDYGSFSNLPSLLIEGHSLLTAANQLKSVNDTLQQRQ</sequence>
<evidence type="ECO:0000256" key="11">
    <source>
        <dbReference type="SAM" id="MobiDB-lite"/>
    </source>
</evidence>
<dbReference type="Proteomes" id="UP001163046">
    <property type="component" value="Unassembled WGS sequence"/>
</dbReference>
<dbReference type="GO" id="GO:0005634">
    <property type="term" value="C:nucleus"/>
    <property type="evidence" value="ECO:0007669"/>
    <property type="project" value="UniProtKB-SubCell"/>
</dbReference>
<feature type="compositionally biased region" description="Polar residues" evidence="11">
    <location>
        <begin position="133"/>
        <end position="146"/>
    </location>
</feature>
<dbReference type="GO" id="GO:0000775">
    <property type="term" value="C:chromosome, centromeric region"/>
    <property type="evidence" value="ECO:0007669"/>
    <property type="project" value="UniProtKB-SubCell"/>
</dbReference>
<gene>
    <name evidence="12" type="ORF">OS493_026207</name>
</gene>
<dbReference type="OrthoDB" id="5980725at2759"/>
<evidence type="ECO:0000256" key="10">
    <source>
        <dbReference type="SAM" id="Coils"/>
    </source>
</evidence>
<dbReference type="PANTHER" id="PTHR32222">
    <property type="entry name" value="CENTROMERE PROTEIN U"/>
    <property type="match status" value="1"/>
</dbReference>
<evidence type="ECO:0000256" key="2">
    <source>
        <dbReference type="ARBA" id="ARBA00004584"/>
    </source>
</evidence>
<feature type="region of interest" description="Disordered" evidence="11">
    <location>
        <begin position="1"/>
        <end position="98"/>
    </location>
</feature>
<comment type="caution">
    <text evidence="12">The sequence shown here is derived from an EMBL/GenBank/DDBJ whole genome shotgun (WGS) entry which is preliminary data.</text>
</comment>
<dbReference type="InterPro" id="IPR025214">
    <property type="entry name" value="CENP-U"/>
</dbReference>
<feature type="coiled-coil region" evidence="10">
    <location>
        <begin position="276"/>
        <end position="303"/>
    </location>
</feature>
<evidence type="ECO:0000256" key="9">
    <source>
        <dbReference type="ARBA" id="ARBA00031456"/>
    </source>
</evidence>
<name>A0A9W9ZL42_9CNID</name>
<evidence type="ECO:0000256" key="5">
    <source>
        <dbReference type="ARBA" id="ARBA00022454"/>
    </source>
</evidence>
<comment type="subcellular location">
    <subcellularLocation>
        <location evidence="2">Chromosome</location>
        <location evidence="2">Centromere</location>
    </subcellularLocation>
    <subcellularLocation>
        <location evidence="1">Nucleus</location>
    </subcellularLocation>
</comment>
<dbReference type="PANTHER" id="PTHR32222:SF1">
    <property type="entry name" value="CENTROMERE PROTEIN U"/>
    <property type="match status" value="1"/>
</dbReference>
<accession>A0A9W9ZL42</accession>
<keyword evidence="7" id="KW-0539">Nucleus</keyword>
<keyword evidence="8" id="KW-0137">Centromere</keyword>
<evidence type="ECO:0000313" key="12">
    <source>
        <dbReference type="EMBL" id="KAJ7383677.1"/>
    </source>
</evidence>